<organism evidence="1 2">
    <name type="scientific">Insolitispirillum peregrinum</name>
    <dbReference type="NCBI Taxonomy" id="80876"/>
    <lineage>
        <taxon>Bacteria</taxon>
        <taxon>Pseudomonadati</taxon>
        <taxon>Pseudomonadota</taxon>
        <taxon>Alphaproteobacteria</taxon>
        <taxon>Rhodospirillales</taxon>
        <taxon>Novispirillaceae</taxon>
        <taxon>Insolitispirillum</taxon>
    </lineage>
</organism>
<evidence type="ECO:0000313" key="2">
    <source>
        <dbReference type="Proteomes" id="UP000185678"/>
    </source>
</evidence>
<dbReference type="Proteomes" id="UP000185678">
    <property type="component" value="Unassembled WGS sequence"/>
</dbReference>
<evidence type="ECO:0000313" key="1">
    <source>
        <dbReference type="EMBL" id="SIS97666.1"/>
    </source>
</evidence>
<dbReference type="PANTHER" id="PTHR37953">
    <property type="entry name" value="UPF0127 PROTEIN MJ1496"/>
    <property type="match status" value="1"/>
</dbReference>
<keyword evidence="2" id="KW-1185">Reference proteome</keyword>
<dbReference type="PANTHER" id="PTHR37953:SF1">
    <property type="entry name" value="UPF0127 PROTEIN MJ1496"/>
    <property type="match status" value="1"/>
</dbReference>
<dbReference type="EMBL" id="FTOA01000005">
    <property type="protein sequence ID" value="SIS97666.1"/>
    <property type="molecule type" value="Genomic_DNA"/>
</dbReference>
<protein>
    <recommendedName>
        <fullName evidence="3">DUF192 domain-containing protein</fullName>
    </recommendedName>
</protein>
<proteinExistence type="predicted"/>
<gene>
    <name evidence="1" type="ORF">SAMN05421779_105119</name>
</gene>
<dbReference type="AlphaFoldDB" id="A0A1N7NH53"/>
<sequence>MYQGWEVLSKTVECYQRSIVRQGAKRQGGLWFLVLALLLLGMPVRGAQAQLQGGVTFPVGTATLVGHDGRQHDLTVELALTPEQRMQGLMYRTSLQEGRGMLFDFGETLVVRMWMKNTLIPLDMVFFAPDGRVVGLVRQAQPGDLTPVGPAEPVRAVLELPGGQVDKWGITVGDRLTQPSLTLAKP</sequence>
<dbReference type="Pfam" id="PF02643">
    <property type="entry name" value="DUF192"/>
    <property type="match status" value="1"/>
</dbReference>
<dbReference type="InterPro" id="IPR003795">
    <property type="entry name" value="DUF192"/>
</dbReference>
<reference evidence="1 2" key="1">
    <citation type="submission" date="2017-01" db="EMBL/GenBank/DDBJ databases">
        <authorList>
            <person name="Mah S.A."/>
            <person name="Swanson W.J."/>
            <person name="Moy G.W."/>
            <person name="Vacquier V.D."/>
        </authorList>
    </citation>
    <scope>NUCLEOTIDE SEQUENCE [LARGE SCALE GENOMIC DNA]</scope>
    <source>
        <strain evidence="1 2">DSM 11589</strain>
    </source>
</reference>
<dbReference type="STRING" id="80876.SAMN05421779_105119"/>
<name>A0A1N7NH53_9PROT</name>
<accession>A0A1N7NH53</accession>
<evidence type="ECO:0008006" key="3">
    <source>
        <dbReference type="Google" id="ProtNLM"/>
    </source>
</evidence>
<dbReference type="InterPro" id="IPR038695">
    <property type="entry name" value="Saro_0823-like_sf"/>
</dbReference>
<dbReference type="Gene3D" id="2.60.120.1140">
    <property type="entry name" value="Protein of unknown function DUF192"/>
    <property type="match status" value="1"/>
</dbReference>